<dbReference type="Proteomes" id="UP000436284">
    <property type="component" value="Unassembled WGS sequence"/>
</dbReference>
<dbReference type="RefSeq" id="WP_160653853.1">
    <property type="nucleotide sequence ID" value="NZ_JBHRWU010000001.1"/>
</dbReference>
<feature type="coiled-coil region" evidence="1">
    <location>
        <begin position="25"/>
        <end position="78"/>
    </location>
</feature>
<dbReference type="OrthoDB" id="2418215at2"/>
<keyword evidence="2" id="KW-0812">Transmembrane</keyword>
<evidence type="ECO:0000313" key="4">
    <source>
        <dbReference type="Proteomes" id="UP000436284"/>
    </source>
</evidence>
<feature type="transmembrane region" description="Helical" evidence="2">
    <location>
        <begin position="6"/>
        <end position="24"/>
    </location>
</feature>
<dbReference type="AlphaFoldDB" id="A0A6N8TY70"/>
<keyword evidence="1" id="KW-0175">Coiled coil</keyword>
<evidence type="ECO:0000256" key="1">
    <source>
        <dbReference type="SAM" id="Coils"/>
    </source>
</evidence>
<keyword evidence="2" id="KW-0472">Membrane</keyword>
<name>A0A6N8TY70_9STAP</name>
<accession>A0A6N8TY70</accession>
<protein>
    <submittedName>
        <fullName evidence="3">Uncharacterized protein</fullName>
    </submittedName>
</protein>
<dbReference type="EMBL" id="WUUK01000002">
    <property type="protein sequence ID" value="MXQ50700.1"/>
    <property type="molecule type" value="Genomic_DNA"/>
</dbReference>
<gene>
    <name evidence="3" type="ORF">GQ671_05390</name>
</gene>
<proteinExistence type="predicted"/>
<reference evidence="3 4" key="1">
    <citation type="submission" date="2019-12" db="EMBL/GenBank/DDBJ databases">
        <title>Salinicoccus cyprini sp. nov., isolated from gastro-intestinal tract of mirror carp, Cyprinus carpio var. specularis, collected from Gobind Sagar Reservoir, Himachal Pradesh, India.</title>
        <authorList>
            <person name="Talwar C."/>
            <person name="Singh A.K."/>
            <person name="Lal R."/>
            <person name="Negi R.K."/>
        </authorList>
    </citation>
    <scope>NUCLEOTIDE SEQUENCE [LARGE SCALE GENOMIC DNA]</scope>
    <source>
        <strain evidence="3 4">J-82</strain>
    </source>
</reference>
<sequence>MGIFEFLIATVPVVLFFSIPLYAINRDYKKKQQKLEIRKLQEEKELEQLRQENFMIENKHMQLELDRMKEERERQRYEDGRESRWLIHDTEEKTADKKPS</sequence>
<evidence type="ECO:0000256" key="2">
    <source>
        <dbReference type="SAM" id="Phobius"/>
    </source>
</evidence>
<keyword evidence="2" id="KW-1133">Transmembrane helix</keyword>
<organism evidence="3 4">
    <name type="scientific">Salinicoccus hispanicus</name>
    <dbReference type="NCBI Taxonomy" id="157225"/>
    <lineage>
        <taxon>Bacteria</taxon>
        <taxon>Bacillati</taxon>
        <taxon>Bacillota</taxon>
        <taxon>Bacilli</taxon>
        <taxon>Bacillales</taxon>
        <taxon>Staphylococcaceae</taxon>
        <taxon>Salinicoccus</taxon>
    </lineage>
</organism>
<comment type="caution">
    <text evidence="3">The sequence shown here is derived from an EMBL/GenBank/DDBJ whole genome shotgun (WGS) entry which is preliminary data.</text>
</comment>
<keyword evidence="4" id="KW-1185">Reference proteome</keyword>
<evidence type="ECO:0000313" key="3">
    <source>
        <dbReference type="EMBL" id="MXQ50700.1"/>
    </source>
</evidence>